<evidence type="ECO:0000256" key="1">
    <source>
        <dbReference type="ARBA" id="ARBA00001946"/>
    </source>
</evidence>
<dbReference type="Proteomes" id="UP000188268">
    <property type="component" value="Unassembled WGS sequence"/>
</dbReference>
<dbReference type="STRING" id="210143.A0A1R3J7B8"/>
<protein>
    <recommendedName>
        <fullName evidence="5">Terpene synthase metal-binding domain-containing protein</fullName>
    </recommendedName>
</protein>
<dbReference type="InterPro" id="IPR050148">
    <property type="entry name" value="Terpene_synthase-like"/>
</dbReference>
<dbReference type="OrthoDB" id="1936865at2759"/>
<keyword evidence="7" id="KW-1185">Reference proteome</keyword>
<name>A0A1R3J7B8_COCAP</name>
<dbReference type="Gramene" id="OMO90707">
    <property type="protein sequence ID" value="OMO90707"/>
    <property type="gene ID" value="CCACVL1_07315"/>
</dbReference>
<proteinExistence type="predicted"/>
<feature type="domain" description="Terpene synthase metal-binding" evidence="5">
    <location>
        <begin position="121"/>
        <end position="212"/>
    </location>
</feature>
<dbReference type="EMBL" id="AWWV01008421">
    <property type="protein sequence ID" value="OMO90707.1"/>
    <property type="molecule type" value="Genomic_DNA"/>
</dbReference>
<dbReference type="PANTHER" id="PTHR31225:SF252">
    <property type="entry name" value="TERPENE SYNTHASE 12-RELATED"/>
    <property type="match status" value="1"/>
</dbReference>
<gene>
    <name evidence="6" type="ORF">CCACVL1_07315</name>
</gene>
<reference evidence="6 7" key="1">
    <citation type="submission" date="2013-09" db="EMBL/GenBank/DDBJ databases">
        <title>Corchorus capsularis genome sequencing.</title>
        <authorList>
            <person name="Alam M."/>
            <person name="Haque M.S."/>
            <person name="Islam M.S."/>
            <person name="Emdad E.M."/>
            <person name="Islam M.M."/>
            <person name="Ahmed B."/>
            <person name="Halim A."/>
            <person name="Hossen Q.M.M."/>
            <person name="Hossain M.Z."/>
            <person name="Ahmed R."/>
            <person name="Khan M.M."/>
            <person name="Islam R."/>
            <person name="Rashid M.M."/>
            <person name="Khan S.A."/>
            <person name="Rahman M.S."/>
            <person name="Alam M."/>
        </authorList>
    </citation>
    <scope>NUCLEOTIDE SEQUENCE [LARGE SCALE GENOMIC DNA]</scope>
    <source>
        <strain evidence="7">cv. CVL-1</strain>
        <tissue evidence="6">Whole seedling</tissue>
    </source>
</reference>
<evidence type="ECO:0000313" key="7">
    <source>
        <dbReference type="Proteomes" id="UP000188268"/>
    </source>
</evidence>
<dbReference type="GO" id="GO:0010333">
    <property type="term" value="F:terpene synthase activity"/>
    <property type="evidence" value="ECO:0007669"/>
    <property type="project" value="InterPro"/>
</dbReference>
<sequence>MFHLGTEGEPTIENLRSENLREKTDRLIVHKQAISGGICIPAISGRICKQRISGRIRTPHISGGVPPKPRVRKPRISSVPKPRIPPIPKSLSEEEEKTAMLVTSGGGFHRICDEVGFEVLGLHPLCVQAIDSFNKNNSPHINDKALESFETYHDLLRWPSLFFRLCNDLGTSKDELETGESENSITCYMKETGCSEAMARQHINGLIDKSWKRMNKCQIDGSPFGKHLVETAINLARISHCTYQHGDGDAHGRPDSKSKNRVVSLIIEPISIME</sequence>
<evidence type="ECO:0000256" key="2">
    <source>
        <dbReference type="ARBA" id="ARBA00022723"/>
    </source>
</evidence>
<comment type="cofactor">
    <cofactor evidence="1">
        <name>Mg(2+)</name>
        <dbReference type="ChEBI" id="CHEBI:18420"/>
    </cofactor>
</comment>
<dbReference type="GO" id="GO:0016114">
    <property type="term" value="P:terpenoid biosynthetic process"/>
    <property type="evidence" value="ECO:0007669"/>
    <property type="project" value="InterPro"/>
</dbReference>
<keyword evidence="3" id="KW-0460">Magnesium</keyword>
<feature type="region of interest" description="Disordered" evidence="4">
    <location>
        <begin position="58"/>
        <end position="89"/>
    </location>
</feature>
<comment type="caution">
    <text evidence="6">The sequence shown here is derived from an EMBL/GenBank/DDBJ whole genome shotgun (WGS) entry which is preliminary data.</text>
</comment>
<dbReference type="GO" id="GO:0000287">
    <property type="term" value="F:magnesium ion binding"/>
    <property type="evidence" value="ECO:0007669"/>
    <property type="project" value="InterPro"/>
</dbReference>
<accession>A0A1R3J7B8</accession>
<dbReference type="PANTHER" id="PTHR31225">
    <property type="entry name" value="OS04G0344100 PROTEIN-RELATED"/>
    <property type="match status" value="1"/>
</dbReference>
<dbReference type="Gene3D" id="1.10.600.10">
    <property type="entry name" value="Farnesyl Diphosphate Synthase"/>
    <property type="match status" value="1"/>
</dbReference>
<dbReference type="SUPFAM" id="SSF48576">
    <property type="entry name" value="Terpenoid synthases"/>
    <property type="match status" value="1"/>
</dbReference>
<dbReference type="Pfam" id="PF03936">
    <property type="entry name" value="Terpene_synth_C"/>
    <property type="match status" value="1"/>
</dbReference>
<dbReference type="AlphaFoldDB" id="A0A1R3J7B8"/>
<evidence type="ECO:0000256" key="3">
    <source>
        <dbReference type="ARBA" id="ARBA00022842"/>
    </source>
</evidence>
<keyword evidence="2" id="KW-0479">Metal-binding</keyword>
<organism evidence="6 7">
    <name type="scientific">Corchorus capsularis</name>
    <name type="common">Jute</name>
    <dbReference type="NCBI Taxonomy" id="210143"/>
    <lineage>
        <taxon>Eukaryota</taxon>
        <taxon>Viridiplantae</taxon>
        <taxon>Streptophyta</taxon>
        <taxon>Embryophyta</taxon>
        <taxon>Tracheophyta</taxon>
        <taxon>Spermatophyta</taxon>
        <taxon>Magnoliopsida</taxon>
        <taxon>eudicotyledons</taxon>
        <taxon>Gunneridae</taxon>
        <taxon>Pentapetalae</taxon>
        <taxon>rosids</taxon>
        <taxon>malvids</taxon>
        <taxon>Malvales</taxon>
        <taxon>Malvaceae</taxon>
        <taxon>Grewioideae</taxon>
        <taxon>Apeibeae</taxon>
        <taxon>Corchorus</taxon>
    </lineage>
</organism>
<evidence type="ECO:0000313" key="6">
    <source>
        <dbReference type="EMBL" id="OMO90707.1"/>
    </source>
</evidence>
<evidence type="ECO:0000259" key="5">
    <source>
        <dbReference type="Pfam" id="PF03936"/>
    </source>
</evidence>
<dbReference type="InterPro" id="IPR008949">
    <property type="entry name" value="Isoprenoid_synthase_dom_sf"/>
</dbReference>
<evidence type="ECO:0000256" key="4">
    <source>
        <dbReference type="SAM" id="MobiDB-lite"/>
    </source>
</evidence>
<dbReference type="InterPro" id="IPR005630">
    <property type="entry name" value="Terpene_synthase_metal-bd"/>
</dbReference>